<evidence type="ECO:0000313" key="2">
    <source>
        <dbReference type="EMBL" id="MUG67813.1"/>
    </source>
</evidence>
<dbReference type="InterPro" id="IPR023365">
    <property type="entry name" value="Sortase_dom-sf"/>
</dbReference>
<sequence>MKKILSYVLILAGIAILLFPVLRDWYHDRQQQALLEEAKQAAAQTRESRTPNGDLTRNYQQLSHILEAGESASEAPEAGEIEEGDLIGIIVIDKINVELPILEGATQANLKNAAAHLTGTAPLGEAGNGAIAAHRAHKTGRLFNRLNEVTYGDQIIIRTDGRELTYSVHHISVVEPTDVTVLEGSPDESIITLITCDPLYEATHRLIVQGRLIEV</sequence>
<accession>A0ABW9T521</accession>
<keyword evidence="1" id="KW-0378">Hydrolase</keyword>
<keyword evidence="3" id="KW-1185">Reference proteome</keyword>
<gene>
    <name evidence="2" type="ORF">GNP94_17645</name>
</gene>
<protein>
    <submittedName>
        <fullName evidence="2">Sortase</fullName>
    </submittedName>
</protein>
<organism evidence="2 3">
    <name type="scientific">Paenibacillus campinasensis</name>
    <dbReference type="NCBI Taxonomy" id="66347"/>
    <lineage>
        <taxon>Bacteria</taxon>
        <taxon>Bacillati</taxon>
        <taxon>Bacillota</taxon>
        <taxon>Bacilli</taxon>
        <taxon>Bacillales</taxon>
        <taxon>Paenibacillaceae</taxon>
        <taxon>Paenibacillus</taxon>
    </lineage>
</organism>
<dbReference type="RefSeq" id="WP_095399211.1">
    <property type="nucleotide sequence ID" value="NZ_WOAA01000018.1"/>
</dbReference>
<reference evidence="2 3" key="1">
    <citation type="submission" date="2019-11" db="EMBL/GenBank/DDBJ databases">
        <title>Draft genome sequences of five Paenibacillus species of dairy origin.</title>
        <authorList>
            <person name="Olajide A.M."/>
            <person name="Chen S."/>
            <person name="Lapointe G."/>
        </authorList>
    </citation>
    <scope>NUCLEOTIDE SEQUENCE [LARGE SCALE GENOMIC DNA]</scope>
    <source>
        <strain evidence="2 3">3CS1</strain>
    </source>
</reference>
<dbReference type="Proteomes" id="UP000435177">
    <property type="component" value="Unassembled WGS sequence"/>
</dbReference>
<dbReference type="Pfam" id="PF04203">
    <property type="entry name" value="Sortase"/>
    <property type="match status" value="1"/>
</dbReference>
<dbReference type="CDD" id="cd06166">
    <property type="entry name" value="Sortase_D_2"/>
    <property type="match status" value="1"/>
</dbReference>
<name>A0ABW9T521_9BACL</name>
<dbReference type="InterPro" id="IPR005754">
    <property type="entry name" value="Sortase"/>
</dbReference>
<dbReference type="InterPro" id="IPR042000">
    <property type="entry name" value="Sortase_D_2"/>
</dbReference>
<evidence type="ECO:0000313" key="3">
    <source>
        <dbReference type="Proteomes" id="UP000435177"/>
    </source>
</evidence>
<proteinExistence type="predicted"/>
<dbReference type="EMBL" id="WOAA01000018">
    <property type="protein sequence ID" value="MUG67813.1"/>
    <property type="molecule type" value="Genomic_DNA"/>
</dbReference>
<evidence type="ECO:0000256" key="1">
    <source>
        <dbReference type="ARBA" id="ARBA00022801"/>
    </source>
</evidence>
<dbReference type="SUPFAM" id="SSF63817">
    <property type="entry name" value="Sortase"/>
    <property type="match status" value="1"/>
</dbReference>
<dbReference type="Gene3D" id="2.40.260.10">
    <property type="entry name" value="Sortase"/>
    <property type="match status" value="1"/>
</dbReference>
<comment type="caution">
    <text evidence="2">The sequence shown here is derived from an EMBL/GenBank/DDBJ whole genome shotgun (WGS) entry which is preliminary data.</text>
</comment>
<dbReference type="NCBIfam" id="TIGR01076">
    <property type="entry name" value="sortase_fam"/>
    <property type="match status" value="1"/>
</dbReference>